<evidence type="ECO:0000313" key="2">
    <source>
        <dbReference type="EMBL" id="OTG23089.1"/>
    </source>
</evidence>
<dbReference type="Gramene" id="mRNA:HanXRQr2_Chr06g0260241">
    <property type="protein sequence ID" value="CDS:HanXRQr2_Chr06g0260241.1"/>
    <property type="gene ID" value="HanXRQr2_Chr06g0260241"/>
</dbReference>
<keyword evidence="3" id="KW-1185">Reference proteome</keyword>
<gene>
    <name evidence="2" type="ORF">HannXRQ_Chr06g0178561</name>
    <name evidence="1" type="ORF">HanXRQr2_Chr06g0260241</name>
</gene>
<dbReference type="InParanoid" id="A0A251UJ58"/>
<protein>
    <submittedName>
        <fullName evidence="2">Uncharacterized protein</fullName>
    </submittedName>
</protein>
<name>A0A251UJ58_HELAN</name>
<reference evidence="2" key="2">
    <citation type="submission" date="2017-02" db="EMBL/GenBank/DDBJ databases">
        <title>Sunflower complete genome.</title>
        <authorList>
            <person name="Langlade N."/>
            <person name="Munos S."/>
        </authorList>
    </citation>
    <scope>NUCLEOTIDE SEQUENCE [LARGE SCALE GENOMIC DNA]</scope>
    <source>
        <tissue evidence="2">Leaves</tissue>
    </source>
</reference>
<evidence type="ECO:0000313" key="3">
    <source>
        <dbReference type="Proteomes" id="UP000215914"/>
    </source>
</evidence>
<accession>A0A251UJ58</accession>
<evidence type="ECO:0000313" key="1">
    <source>
        <dbReference type="EMBL" id="KAF5802502.1"/>
    </source>
</evidence>
<dbReference type="EMBL" id="MNCJ02000321">
    <property type="protein sequence ID" value="KAF5802502.1"/>
    <property type="molecule type" value="Genomic_DNA"/>
</dbReference>
<dbReference type="Proteomes" id="UP000215914">
    <property type="component" value="Chromosome 6"/>
</dbReference>
<dbReference type="EMBL" id="CM007895">
    <property type="protein sequence ID" value="OTG23089.1"/>
    <property type="molecule type" value="Genomic_DNA"/>
</dbReference>
<proteinExistence type="predicted"/>
<dbReference type="AlphaFoldDB" id="A0A251UJ58"/>
<organism evidence="2 3">
    <name type="scientific">Helianthus annuus</name>
    <name type="common">Common sunflower</name>
    <dbReference type="NCBI Taxonomy" id="4232"/>
    <lineage>
        <taxon>Eukaryota</taxon>
        <taxon>Viridiplantae</taxon>
        <taxon>Streptophyta</taxon>
        <taxon>Embryophyta</taxon>
        <taxon>Tracheophyta</taxon>
        <taxon>Spermatophyta</taxon>
        <taxon>Magnoliopsida</taxon>
        <taxon>eudicotyledons</taxon>
        <taxon>Gunneridae</taxon>
        <taxon>Pentapetalae</taxon>
        <taxon>asterids</taxon>
        <taxon>campanulids</taxon>
        <taxon>Asterales</taxon>
        <taxon>Asteraceae</taxon>
        <taxon>Asteroideae</taxon>
        <taxon>Heliantheae alliance</taxon>
        <taxon>Heliantheae</taxon>
        <taxon>Helianthus</taxon>
    </lineage>
</organism>
<reference evidence="1" key="3">
    <citation type="submission" date="2020-06" db="EMBL/GenBank/DDBJ databases">
        <title>Helianthus annuus Genome sequencing and assembly Release 2.</title>
        <authorList>
            <person name="Gouzy J."/>
            <person name="Langlade N."/>
            <person name="Munos S."/>
        </authorList>
    </citation>
    <scope>NUCLEOTIDE SEQUENCE</scope>
    <source>
        <tissue evidence="1">Leaves</tissue>
    </source>
</reference>
<reference evidence="1 3" key="1">
    <citation type="journal article" date="2017" name="Nature">
        <title>The sunflower genome provides insights into oil metabolism, flowering and Asterid evolution.</title>
        <authorList>
            <person name="Badouin H."/>
            <person name="Gouzy J."/>
            <person name="Grassa C.J."/>
            <person name="Murat F."/>
            <person name="Staton S.E."/>
            <person name="Cottret L."/>
            <person name="Lelandais-Briere C."/>
            <person name="Owens G.L."/>
            <person name="Carrere S."/>
            <person name="Mayjonade B."/>
            <person name="Legrand L."/>
            <person name="Gill N."/>
            <person name="Kane N.C."/>
            <person name="Bowers J.E."/>
            <person name="Hubner S."/>
            <person name="Bellec A."/>
            <person name="Berard A."/>
            <person name="Berges H."/>
            <person name="Blanchet N."/>
            <person name="Boniface M.C."/>
            <person name="Brunel D."/>
            <person name="Catrice O."/>
            <person name="Chaidir N."/>
            <person name="Claudel C."/>
            <person name="Donnadieu C."/>
            <person name="Faraut T."/>
            <person name="Fievet G."/>
            <person name="Helmstetter N."/>
            <person name="King M."/>
            <person name="Knapp S.J."/>
            <person name="Lai Z."/>
            <person name="Le Paslier M.C."/>
            <person name="Lippi Y."/>
            <person name="Lorenzon L."/>
            <person name="Mandel J.R."/>
            <person name="Marage G."/>
            <person name="Marchand G."/>
            <person name="Marquand E."/>
            <person name="Bret-Mestries E."/>
            <person name="Morien E."/>
            <person name="Nambeesan S."/>
            <person name="Nguyen T."/>
            <person name="Pegot-Espagnet P."/>
            <person name="Pouilly N."/>
            <person name="Raftis F."/>
            <person name="Sallet E."/>
            <person name="Schiex T."/>
            <person name="Thomas J."/>
            <person name="Vandecasteele C."/>
            <person name="Vares D."/>
            <person name="Vear F."/>
            <person name="Vautrin S."/>
            <person name="Crespi M."/>
            <person name="Mangin B."/>
            <person name="Burke J.M."/>
            <person name="Salse J."/>
            <person name="Munos S."/>
            <person name="Vincourt P."/>
            <person name="Rieseberg L.H."/>
            <person name="Langlade N.B."/>
        </authorList>
    </citation>
    <scope>NUCLEOTIDE SEQUENCE [LARGE SCALE GENOMIC DNA]</scope>
    <source>
        <strain evidence="3">cv. SF193</strain>
        <tissue evidence="1">Leaves</tissue>
    </source>
</reference>
<sequence length="51" mass="5857">MSCALHTRVEQSFPLPYLCFPPFKTLITPPVHLQLQFIFINSSSSFSPFQL</sequence>